<keyword evidence="1" id="KW-0732">Signal</keyword>
<comment type="caution">
    <text evidence="2">The sequence shown here is derived from an EMBL/GenBank/DDBJ whole genome shotgun (WGS) entry which is preliminary data.</text>
</comment>
<feature type="chain" id="PRO_5035443345" evidence="1">
    <location>
        <begin position="17"/>
        <end position="145"/>
    </location>
</feature>
<evidence type="ECO:0000313" key="2">
    <source>
        <dbReference type="EMBL" id="KAG8629546.1"/>
    </source>
</evidence>
<proteinExistence type="predicted"/>
<evidence type="ECO:0000256" key="1">
    <source>
        <dbReference type="SAM" id="SignalP"/>
    </source>
</evidence>
<feature type="signal peptide" evidence="1">
    <location>
        <begin position="1"/>
        <end position="16"/>
    </location>
</feature>
<reference evidence="2" key="1">
    <citation type="submission" date="2021-07" db="EMBL/GenBank/DDBJ databases">
        <title>Elsinoe batatas strain:CRI-CJ2 Genome sequencing and assembly.</title>
        <authorList>
            <person name="Huang L."/>
        </authorList>
    </citation>
    <scope>NUCLEOTIDE SEQUENCE</scope>
    <source>
        <strain evidence="2">CRI-CJ2</strain>
    </source>
</reference>
<accession>A0A8K0L441</accession>
<dbReference type="AlphaFoldDB" id="A0A8K0L441"/>
<name>A0A8K0L441_9PEZI</name>
<dbReference type="Proteomes" id="UP000809789">
    <property type="component" value="Unassembled WGS sequence"/>
</dbReference>
<dbReference type="EMBL" id="JAESVG020000003">
    <property type="protein sequence ID" value="KAG8629546.1"/>
    <property type="molecule type" value="Genomic_DNA"/>
</dbReference>
<dbReference type="OrthoDB" id="10495346at2759"/>
<gene>
    <name evidence="2" type="ORF">KVT40_003411</name>
</gene>
<evidence type="ECO:0000313" key="3">
    <source>
        <dbReference type="Proteomes" id="UP000809789"/>
    </source>
</evidence>
<keyword evidence="3" id="KW-1185">Reference proteome</keyword>
<organism evidence="2 3">
    <name type="scientific">Elsinoe batatas</name>
    <dbReference type="NCBI Taxonomy" id="2601811"/>
    <lineage>
        <taxon>Eukaryota</taxon>
        <taxon>Fungi</taxon>
        <taxon>Dikarya</taxon>
        <taxon>Ascomycota</taxon>
        <taxon>Pezizomycotina</taxon>
        <taxon>Dothideomycetes</taxon>
        <taxon>Dothideomycetidae</taxon>
        <taxon>Myriangiales</taxon>
        <taxon>Elsinoaceae</taxon>
        <taxon>Elsinoe</taxon>
    </lineage>
</organism>
<protein>
    <submittedName>
        <fullName evidence="2">Uncharacterized protein</fullName>
    </submittedName>
</protein>
<sequence>MHRFLPIAFFAIAASAQLTEVPSDAFASAIVVIGSAVQAGTNGTTSLPVTSATSSSPAEDTTKAIDAIIRGVRAGSNAAETSAEIIASPTTTLTTPTAIATSAQSSAAASQAGNSQGMVGAAPSSGRQEAGLAAALAIGVLAFAV</sequence>